<protein>
    <submittedName>
        <fullName evidence="2">Uncharacterized protein</fullName>
    </submittedName>
</protein>
<name>A0A508SS86_9BRAD</name>
<keyword evidence="3" id="KW-1185">Reference proteome</keyword>
<dbReference type="AlphaFoldDB" id="A0A508SS86"/>
<proteinExistence type="predicted"/>
<evidence type="ECO:0000313" key="2">
    <source>
        <dbReference type="EMBL" id="VIO65213.1"/>
    </source>
</evidence>
<gene>
    <name evidence="2" type="ORF">CI1B_03100</name>
</gene>
<dbReference type="EMBL" id="CAADFC020000004">
    <property type="protein sequence ID" value="VIO65213.1"/>
    <property type="molecule type" value="Genomic_DNA"/>
</dbReference>
<evidence type="ECO:0000256" key="1">
    <source>
        <dbReference type="SAM" id="MobiDB-lite"/>
    </source>
</evidence>
<evidence type="ECO:0000313" key="3">
    <source>
        <dbReference type="Proteomes" id="UP000328092"/>
    </source>
</evidence>
<comment type="caution">
    <text evidence="2">The sequence shown here is derived from an EMBL/GenBank/DDBJ whole genome shotgun (WGS) entry which is preliminary data.</text>
</comment>
<reference evidence="2" key="1">
    <citation type="submission" date="2019-02" db="EMBL/GenBank/DDBJ databases">
        <authorList>
            <person name="Pothier F.J."/>
        </authorList>
    </citation>
    <scope>NUCLEOTIDE SEQUENCE</scope>
    <source>
        <strain evidence="2">CI-1B</strain>
    </source>
</reference>
<feature type="region of interest" description="Disordered" evidence="1">
    <location>
        <begin position="18"/>
        <end position="52"/>
    </location>
</feature>
<dbReference type="Proteomes" id="UP000328092">
    <property type="component" value="Unassembled WGS sequence"/>
</dbReference>
<organism evidence="2 3">
    <name type="scientific">Bradyrhizobium ivorense</name>
    <dbReference type="NCBI Taxonomy" id="2511166"/>
    <lineage>
        <taxon>Bacteria</taxon>
        <taxon>Pseudomonadati</taxon>
        <taxon>Pseudomonadota</taxon>
        <taxon>Alphaproteobacteria</taxon>
        <taxon>Hyphomicrobiales</taxon>
        <taxon>Nitrobacteraceae</taxon>
        <taxon>Bradyrhizobium</taxon>
    </lineage>
</organism>
<sequence length="145" mass="15647">MNGNPLWTIPLAVLPDTRQRPIFSPSRRPPPPAAALASEPKLPPPPPSLPPVELPLSLVGTISGGDLSFGIFVDKTSKATLRLKIGEDYQGWRLRSVHGREAIMAYGERSETLNFPTQAEAAVAISRTVAESAPRRGSSHSPEYD</sequence>
<feature type="compositionally biased region" description="Pro residues" evidence="1">
    <location>
        <begin position="41"/>
        <end position="52"/>
    </location>
</feature>
<accession>A0A508SS86</accession>